<dbReference type="Gene3D" id="3.40.50.200">
    <property type="entry name" value="Peptidase S8/S53 domain"/>
    <property type="match status" value="1"/>
</dbReference>
<accession>A0A1M7P9P0</accession>
<evidence type="ECO:0000256" key="5">
    <source>
        <dbReference type="PROSITE-ProRule" id="PRU01240"/>
    </source>
</evidence>
<protein>
    <submittedName>
        <fullName evidence="7">Subtilase family protein</fullName>
    </submittedName>
</protein>
<dbReference type="InterPro" id="IPR015500">
    <property type="entry name" value="Peptidase_S8_subtilisin-rel"/>
</dbReference>
<dbReference type="PRINTS" id="PR00723">
    <property type="entry name" value="SUBTILISIN"/>
</dbReference>
<keyword evidence="2 5" id="KW-0645">Protease</keyword>
<feature type="active site" description="Charge relay system" evidence="5">
    <location>
        <position position="261"/>
    </location>
</feature>
<dbReference type="STRING" id="735517.SAMN05444272_4242"/>
<dbReference type="PANTHER" id="PTHR43806:SF11">
    <property type="entry name" value="CEREVISIN-RELATED"/>
    <property type="match status" value="1"/>
</dbReference>
<feature type="domain" description="Peptidase S8/S53" evidence="6">
    <location>
        <begin position="209"/>
        <end position="440"/>
    </location>
</feature>
<dbReference type="GO" id="GO:0006508">
    <property type="term" value="P:proteolysis"/>
    <property type="evidence" value="ECO:0007669"/>
    <property type="project" value="UniProtKB-KW"/>
</dbReference>
<dbReference type="SUPFAM" id="SSF52743">
    <property type="entry name" value="Subtilisin-like"/>
    <property type="match status" value="1"/>
</dbReference>
<dbReference type="PROSITE" id="PS00137">
    <property type="entry name" value="SUBTILASE_HIS"/>
    <property type="match status" value="1"/>
</dbReference>
<keyword evidence="8" id="KW-1185">Reference proteome</keyword>
<dbReference type="PANTHER" id="PTHR43806">
    <property type="entry name" value="PEPTIDASE S8"/>
    <property type="match status" value="1"/>
</dbReference>
<evidence type="ECO:0000313" key="8">
    <source>
        <dbReference type="Proteomes" id="UP000186002"/>
    </source>
</evidence>
<dbReference type="InterPro" id="IPR036852">
    <property type="entry name" value="Peptidase_S8/S53_dom_sf"/>
</dbReference>
<proteinExistence type="inferred from homology"/>
<feature type="active site" description="Charge relay system" evidence="5">
    <location>
        <position position="218"/>
    </location>
</feature>
<dbReference type="GO" id="GO:0004252">
    <property type="term" value="F:serine-type endopeptidase activity"/>
    <property type="evidence" value="ECO:0007669"/>
    <property type="project" value="UniProtKB-UniRule"/>
</dbReference>
<dbReference type="InterPro" id="IPR050131">
    <property type="entry name" value="Peptidase_S8_subtilisin-like"/>
</dbReference>
<dbReference type="Pfam" id="PF00082">
    <property type="entry name" value="Peptidase_S8"/>
    <property type="match status" value="1"/>
</dbReference>
<organism evidence="7 8">
    <name type="scientific">Roseibium suaedae</name>
    <dbReference type="NCBI Taxonomy" id="735517"/>
    <lineage>
        <taxon>Bacteria</taxon>
        <taxon>Pseudomonadati</taxon>
        <taxon>Pseudomonadota</taxon>
        <taxon>Alphaproteobacteria</taxon>
        <taxon>Hyphomicrobiales</taxon>
        <taxon>Stappiaceae</taxon>
        <taxon>Roseibium</taxon>
    </lineage>
</organism>
<evidence type="ECO:0000256" key="1">
    <source>
        <dbReference type="ARBA" id="ARBA00011073"/>
    </source>
</evidence>
<dbReference type="Proteomes" id="UP000186002">
    <property type="component" value="Unassembled WGS sequence"/>
</dbReference>
<dbReference type="InterPro" id="IPR023827">
    <property type="entry name" value="Peptidase_S8_Asp-AS"/>
</dbReference>
<keyword evidence="3 5" id="KW-0378">Hydrolase</keyword>
<evidence type="ECO:0000259" key="6">
    <source>
        <dbReference type="Pfam" id="PF00082"/>
    </source>
</evidence>
<dbReference type="AlphaFoldDB" id="A0A1M7P9P0"/>
<evidence type="ECO:0000256" key="4">
    <source>
        <dbReference type="ARBA" id="ARBA00022825"/>
    </source>
</evidence>
<evidence type="ECO:0000256" key="3">
    <source>
        <dbReference type="ARBA" id="ARBA00022801"/>
    </source>
</evidence>
<sequence>MTRGALLCRIAGRIAGRTTGSTMTLSLGGLVLFLLLTFGLQSFGFVRTAAAQTAAQPAIPSAKPAAAADPVAAPGTTAAAPGPTAAPPQFRLVPADTLSSDVHLLLTVPLADPASLPQVAAGIESRFGVTLAAEWPLQSISVHCFIMTVAANADLDGLIARMEADPAIRTVQKIQTYNVLEHSYSDPLLPAQGALSRINALKAHSLSKGSGVSIGVVDSGIDITHPDLAGRIVSQHDFVSGNSGNSGNTKAPEHPETGEAHGTAIAGIIAADADNALGIVGVAPEAGIIELRACWQGSAATGQCNSFSLARALNFAIINRVKVINMSLGGPFDALLEELVRAAVGHGLLVVAARGEGTDVAFPASVPGVVSAGAAGHAPAIPAPAVDILSTAPGNAFRYVSGSSASAAFVSGVAALILSARPEISLSDLETALRTSLTDHDGSPLLDACKALQTALTGDMNCSTE</sequence>
<dbReference type="InterPro" id="IPR022398">
    <property type="entry name" value="Peptidase_S8_His-AS"/>
</dbReference>
<gene>
    <name evidence="7" type="ORF">SAMN05444272_4242</name>
</gene>
<keyword evidence="4 5" id="KW-0720">Serine protease</keyword>
<evidence type="ECO:0000313" key="7">
    <source>
        <dbReference type="EMBL" id="SHN13429.1"/>
    </source>
</evidence>
<feature type="active site" description="Charge relay system" evidence="5">
    <location>
        <position position="404"/>
    </location>
</feature>
<dbReference type="PROSITE" id="PS51892">
    <property type="entry name" value="SUBTILASE"/>
    <property type="match status" value="1"/>
</dbReference>
<dbReference type="EMBL" id="FRBW01000006">
    <property type="protein sequence ID" value="SHN13429.1"/>
    <property type="molecule type" value="Genomic_DNA"/>
</dbReference>
<dbReference type="PROSITE" id="PS00136">
    <property type="entry name" value="SUBTILASE_ASP"/>
    <property type="match status" value="1"/>
</dbReference>
<evidence type="ECO:0000256" key="2">
    <source>
        <dbReference type="ARBA" id="ARBA00022670"/>
    </source>
</evidence>
<name>A0A1M7P9P0_9HYPH</name>
<reference evidence="7 8" key="1">
    <citation type="submission" date="2016-11" db="EMBL/GenBank/DDBJ databases">
        <authorList>
            <person name="Jaros S."/>
            <person name="Januszkiewicz K."/>
            <person name="Wedrychowicz H."/>
        </authorList>
    </citation>
    <scope>NUCLEOTIDE SEQUENCE [LARGE SCALE GENOMIC DNA]</scope>
    <source>
        <strain evidence="7 8">DSM 22153</strain>
    </source>
</reference>
<comment type="similarity">
    <text evidence="1 5">Belongs to the peptidase S8 family.</text>
</comment>
<dbReference type="InterPro" id="IPR000209">
    <property type="entry name" value="Peptidase_S8/S53_dom"/>
</dbReference>